<evidence type="ECO:0000313" key="3">
    <source>
        <dbReference type="Proteomes" id="UP000487268"/>
    </source>
</evidence>
<evidence type="ECO:0000313" key="2">
    <source>
        <dbReference type="EMBL" id="MQY04154.1"/>
    </source>
</evidence>
<comment type="caution">
    <text evidence="2">The sequence shown here is derived from an EMBL/GenBank/DDBJ whole genome shotgun (WGS) entry which is preliminary data.</text>
</comment>
<sequence>MTTTIRTDTPGWTRIPHTLARDERLTNGARGLAVQMLSHADGFRSDEEFLAHHTADSRNAVRRQLAELRRYGYLVRERVRGTDGKVTTRSVLYDTPQTAPAGSEANGAPAVPPSRRTPARRSELGIFTGTGCEPLAASRRDGPTSSDTTNPQAAPFRHTSATRLDQPGRDDTAGRAVSPPPGAQSGNQGEEQKKIDRSAQHREAEKYLRSRYGATLTDRVIGDVLAVVHGRAERAGRPIANVVGYLAGMAEGHLADLVTAALAAEQRASDAAHDEHDEPGGDELVLDEQLWPPALRAEHRTVAEALAAAVPTDEPDALDDRRPPGRPPAAEDARTVSPSRTAAVRAMPAECPHGRPGGALSRPDDGEPACGPCRTHKAVCRRGPNACPTCRTLAAAAGHQDGLAIVRPA</sequence>
<dbReference type="Proteomes" id="UP000487268">
    <property type="component" value="Unassembled WGS sequence"/>
</dbReference>
<reference evidence="2 3" key="1">
    <citation type="submission" date="2019-10" db="EMBL/GenBank/DDBJ databases">
        <title>Actinomadura rubteroloni sp. nov. and Actinomadura macrotermitis sp. nov., isolated from the gut of fungus growing-termite Macrotermes natalensis.</title>
        <authorList>
            <person name="Benndorf R."/>
            <person name="Martin K."/>
            <person name="Kuefner M."/>
            <person name="De Beer W."/>
            <person name="Kaster A.-K."/>
            <person name="Vollmers J."/>
            <person name="Poulsen M."/>
            <person name="Beemelmanns C."/>
        </authorList>
    </citation>
    <scope>NUCLEOTIDE SEQUENCE [LARGE SCALE GENOMIC DNA]</scope>
    <source>
        <strain evidence="2 3">RB68</strain>
    </source>
</reference>
<feature type="region of interest" description="Disordered" evidence="1">
    <location>
        <begin position="308"/>
        <end position="338"/>
    </location>
</feature>
<dbReference type="EMBL" id="WEGH01000001">
    <property type="protein sequence ID" value="MQY04154.1"/>
    <property type="molecule type" value="Genomic_DNA"/>
</dbReference>
<keyword evidence="3" id="KW-1185">Reference proteome</keyword>
<gene>
    <name evidence="2" type="ORF">ACRB68_22050</name>
</gene>
<dbReference type="Pfam" id="PF13730">
    <property type="entry name" value="HTH_36"/>
    <property type="match status" value="1"/>
</dbReference>
<name>A0A7K0BTY3_9ACTN</name>
<feature type="region of interest" description="Disordered" evidence="1">
    <location>
        <begin position="94"/>
        <end position="204"/>
    </location>
</feature>
<organism evidence="2 3">
    <name type="scientific">Actinomadura macrotermitis</name>
    <dbReference type="NCBI Taxonomy" id="2585200"/>
    <lineage>
        <taxon>Bacteria</taxon>
        <taxon>Bacillati</taxon>
        <taxon>Actinomycetota</taxon>
        <taxon>Actinomycetes</taxon>
        <taxon>Streptosporangiales</taxon>
        <taxon>Thermomonosporaceae</taxon>
        <taxon>Actinomadura</taxon>
    </lineage>
</organism>
<proteinExistence type="predicted"/>
<feature type="compositionally biased region" description="Basic and acidic residues" evidence="1">
    <location>
        <begin position="190"/>
        <end position="204"/>
    </location>
</feature>
<accession>A0A7K0BTY3</accession>
<dbReference type="OrthoDB" id="9178552at2"/>
<feature type="compositionally biased region" description="Basic and acidic residues" evidence="1">
    <location>
        <begin position="318"/>
        <end position="334"/>
    </location>
</feature>
<protein>
    <recommendedName>
        <fullName evidence="4">Helix-turn-helix domain-containing protein</fullName>
    </recommendedName>
</protein>
<evidence type="ECO:0008006" key="4">
    <source>
        <dbReference type="Google" id="ProtNLM"/>
    </source>
</evidence>
<evidence type="ECO:0000256" key="1">
    <source>
        <dbReference type="SAM" id="MobiDB-lite"/>
    </source>
</evidence>
<dbReference type="RefSeq" id="WP_153531965.1">
    <property type="nucleotide sequence ID" value="NZ_WEGH01000001.1"/>
</dbReference>
<feature type="compositionally biased region" description="Polar residues" evidence="1">
    <location>
        <begin position="143"/>
        <end position="152"/>
    </location>
</feature>
<dbReference type="AlphaFoldDB" id="A0A7K0BTY3"/>